<proteinExistence type="predicted"/>
<keyword evidence="2" id="KW-0963">Cytoplasm</keyword>
<dbReference type="PANTHER" id="PTHR12537:SF119">
    <property type="entry name" value="PUMILIO HOMOLOG 6, CHLOROPLASTIC"/>
    <property type="match status" value="1"/>
</dbReference>
<evidence type="ECO:0000256" key="2">
    <source>
        <dbReference type="ARBA" id="ARBA00022490"/>
    </source>
</evidence>
<evidence type="ECO:0000256" key="6">
    <source>
        <dbReference type="PROSITE-ProRule" id="PRU00317"/>
    </source>
</evidence>
<feature type="domain" description="PUM-HD" evidence="7">
    <location>
        <begin position="1"/>
        <end position="133"/>
    </location>
</feature>
<keyword evidence="4" id="KW-0810">Translation regulation</keyword>
<evidence type="ECO:0000256" key="3">
    <source>
        <dbReference type="ARBA" id="ARBA00022737"/>
    </source>
</evidence>
<dbReference type="GO" id="GO:0006417">
    <property type="term" value="P:regulation of translation"/>
    <property type="evidence" value="ECO:0007669"/>
    <property type="project" value="UniProtKB-KW"/>
</dbReference>
<dbReference type="InterPro" id="IPR011989">
    <property type="entry name" value="ARM-like"/>
</dbReference>
<dbReference type="Pfam" id="PF00806">
    <property type="entry name" value="PUF"/>
    <property type="match status" value="3"/>
</dbReference>
<evidence type="ECO:0000256" key="5">
    <source>
        <dbReference type="ARBA" id="ARBA00022884"/>
    </source>
</evidence>
<sequence>MLFKSFLNMEVLSRGRSLLINLLGRLPLSLQMYGCRVIQKAPEVIELDQKIQLVLELDGHVMRCVMLPCFLLIPMGVVSFRVLEHCSNQLQCQCIADEILESACALAQDQYGNYVTQHVLERGQPHERSQIIS</sequence>
<dbReference type="InterPro" id="IPR016024">
    <property type="entry name" value="ARM-type_fold"/>
</dbReference>
<reference evidence="8" key="1">
    <citation type="journal article" date="2022" name="Plant J.">
        <title>Strategies of tolerance reflected in two North American maple genomes.</title>
        <authorList>
            <person name="McEvoy S.L."/>
            <person name="Sezen U.U."/>
            <person name="Trouern-Trend A."/>
            <person name="McMahon S.M."/>
            <person name="Schaberg P.G."/>
            <person name="Yang J."/>
            <person name="Wegrzyn J.L."/>
            <person name="Swenson N.G."/>
        </authorList>
    </citation>
    <scope>NUCLEOTIDE SEQUENCE</scope>
    <source>
        <strain evidence="8">NS2018</strain>
    </source>
</reference>
<dbReference type="Gene3D" id="1.25.10.10">
    <property type="entry name" value="Leucine-rich Repeat Variant"/>
    <property type="match status" value="2"/>
</dbReference>
<keyword evidence="9" id="KW-1185">Reference proteome</keyword>
<reference evidence="8" key="2">
    <citation type="submission" date="2023-06" db="EMBL/GenBank/DDBJ databases">
        <authorList>
            <person name="Swenson N.G."/>
            <person name="Wegrzyn J.L."/>
            <person name="Mcevoy S.L."/>
        </authorList>
    </citation>
    <scope>NUCLEOTIDE SEQUENCE</scope>
    <source>
        <strain evidence="8">NS2018</strain>
        <tissue evidence="8">Leaf</tissue>
    </source>
</reference>
<keyword evidence="5" id="KW-0694">RNA-binding</keyword>
<comment type="subcellular location">
    <subcellularLocation>
        <location evidence="1">Cytoplasm</location>
    </subcellularLocation>
</comment>
<name>A0AA39VX62_ACESA</name>
<dbReference type="InterPro" id="IPR033133">
    <property type="entry name" value="PUM-HD"/>
</dbReference>
<organism evidence="8 9">
    <name type="scientific">Acer saccharum</name>
    <name type="common">Sugar maple</name>
    <dbReference type="NCBI Taxonomy" id="4024"/>
    <lineage>
        <taxon>Eukaryota</taxon>
        <taxon>Viridiplantae</taxon>
        <taxon>Streptophyta</taxon>
        <taxon>Embryophyta</taxon>
        <taxon>Tracheophyta</taxon>
        <taxon>Spermatophyta</taxon>
        <taxon>Magnoliopsida</taxon>
        <taxon>eudicotyledons</taxon>
        <taxon>Gunneridae</taxon>
        <taxon>Pentapetalae</taxon>
        <taxon>rosids</taxon>
        <taxon>malvids</taxon>
        <taxon>Sapindales</taxon>
        <taxon>Sapindaceae</taxon>
        <taxon>Hippocastanoideae</taxon>
        <taxon>Acereae</taxon>
        <taxon>Acer</taxon>
    </lineage>
</organism>
<dbReference type="GO" id="GO:0003729">
    <property type="term" value="F:mRNA binding"/>
    <property type="evidence" value="ECO:0007669"/>
    <property type="project" value="TreeGrafter"/>
</dbReference>
<keyword evidence="3" id="KW-0677">Repeat</keyword>
<dbReference type="SUPFAM" id="SSF48371">
    <property type="entry name" value="ARM repeat"/>
    <property type="match status" value="1"/>
</dbReference>
<dbReference type="PROSITE" id="PS50303">
    <property type="entry name" value="PUM_HD"/>
    <property type="match status" value="1"/>
</dbReference>
<evidence type="ECO:0000313" key="8">
    <source>
        <dbReference type="EMBL" id="KAK0595600.1"/>
    </source>
</evidence>
<dbReference type="PROSITE" id="PS50302">
    <property type="entry name" value="PUM"/>
    <property type="match status" value="1"/>
</dbReference>
<dbReference type="Proteomes" id="UP001168877">
    <property type="component" value="Unassembled WGS sequence"/>
</dbReference>
<accession>A0AA39VX62</accession>
<dbReference type="SMART" id="SM00025">
    <property type="entry name" value="Pumilio"/>
    <property type="match status" value="2"/>
</dbReference>
<dbReference type="InterPro" id="IPR001313">
    <property type="entry name" value="Pumilio_RNA-bd_rpt"/>
</dbReference>
<evidence type="ECO:0000256" key="4">
    <source>
        <dbReference type="ARBA" id="ARBA00022845"/>
    </source>
</evidence>
<evidence type="ECO:0000313" key="9">
    <source>
        <dbReference type="Proteomes" id="UP001168877"/>
    </source>
</evidence>
<gene>
    <name evidence="8" type="ORF">LWI29_008229</name>
</gene>
<protein>
    <recommendedName>
        <fullName evidence="7">PUM-HD domain-containing protein</fullName>
    </recommendedName>
</protein>
<feature type="repeat" description="Pumilio" evidence="6">
    <location>
        <begin position="98"/>
        <end position="133"/>
    </location>
</feature>
<dbReference type="AlphaFoldDB" id="A0AA39VX62"/>
<dbReference type="GO" id="GO:0005737">
    <property type="term" value="C:cytoplasm"/>
    <property type="evidence" value="ECO:0007669"/>
    <property type="project" value="UniProtKB-SubCell"/>
</dbReference>
<dbReference type="PANTHER" id="PTHR12537">
    <property type="entry name" value="RNA BINDING PROTEIN PUMILIO-RELATED"/>
    <property type="match status" value="1"/>
</dbReference>
<evidence type="ECO:0000256" key="1">
    <source>
        <dbReference type="ARBA" id="ARBA00004496"/>
    </source>
</evidence>
<evidence type="ECO:0000259" key="7">
    <source>
        <dbReference type="PROSITE" id="PS50303"/>
    </source>
</evidence>
<dbReference type="EMBL" id="JAUESC010000004">
    <property type="protein sequence ID" value="KAK0595600.1"/>
    <property type="molecule type" value="Genomic_DNA"/>
</dbReference>
<comment type="caution">
    <text evidence="8">The sequence shown here is derived from an EMBL/GenBank/DDBJ whole genome shotgun (WGS) entry which is preliminary data.</text>
</comment>